<keyword evidence="2" id="KW-1185">Reference proteome</keyword>
<comment type="caution">
    <text evidence="1">The sequence shown here is derived from an EMBL/GenBank/DDBJ whole genome shotgun (WGS) entry which is preliminary data.</text>
</comment>
<protein>
    <submittedName>
        <fullName evidence="1">Uncharacterized protein</fullName>
    </submittedName>
</protein>
<reference evidence="1 2" key="1">
    <citation type="submission" date="2020-01" db="EMBL/GenBank/DDBJ databases">
        <title>Paenibacillus soybeanensis sp. nov. isolated from the nodules of soybean (Glycine max(L.) Merr).</title>
        <authorList>
            <person name="Wang H."/>
        </authorList>
    </citation>
    <scope>NUCLEOTIDE SEQUENCE [LARGE SCALE GENOMIC DNA]</scope>
    <source>
        <strain evidence="1 2">T1</strain>
    </source>
</reference>
<organism evidence="1 2">
    <name type="scientific">Paenibacillus glycinis</name>
    <dbReference type="NCBI Taxonomy" id="2697035"/>
    <lineage>
        <taxon>Bacteria</taxon>
        <taxon>Bacillati</taxon>
        <taxon>Bacillota</taxon>
        <taxon>Bacilli</taxon>
        <taxon>Bacillales</taxon>
        <taxon>Paenibacillaceae</taxon>
        <taxon>Paenibacillus</taxon>
    </lineage>
</organism>
<evidence type="ECO:0000313" key="2">
    <source>
        <dbReference type="Proteomes" id="UP000665561"/>
    </source>
</evidence>
<gene>
    <name evidence="1" type="ORF">GT019_04725</name>
</gene>
<name>A0ABW9XKM7_9BACL</name>
<dbReference type="RefSeq" id="WP_161741601.1">
    <property type="nucleotide sequence ID" value="NZ_JAAAMV010000002.1"/>
</dbReference>
<accession>A0ABW9XKM7</accession>
<evidence type="ECO:0000313" key="1">
    <source>
        <dbReference type="EMBL" id="NBD23167.1"/>
    </source>
</evidence>
<dbReference type="EMBL" id="JAAAMV010000002">
    <property type="protein sequence ID" value="NBD23167.1"/>
    <property type="molecule type" value="Genomic_DNA"/>
</dbReference>
<dbReference type="Proteomes" id="UP000665561">
    <property type="component" value="Unassembled WGS sequence"/>
</dbReference>
<sequence length="514" mass="55805">MSDSKNILTDFDLCLALSQKAINSQMAYAWKAWKRRKQLDETLSIYPKKEDGTTSKFGMTAVIAPLDVSLNVADGKLGQVKVTLTLQSGNVHYYDEDEEETGDQAIADWRVSFLTDLDKKPVDLKTLALIDADAHDAAQETIGASGLPEDVFSIEYLFMKLTEVDLLLSDNKDVAIPDGVSKHARTKALSCLNLLLQGDLGDYMLGTVVRRNTAHQTPTFAMTDFIFDVHADWRAADAATLSYLGMFSGKSLPGDINAARIKLADGWIDPAMIDGTKGLVSGLLAIRKEVFLDNYLMPQFKQALGSDPVVDGLKRRFAFEDSASHTNRDLVDRKVVQARSYLLEIAIVPGANRLDISGSIDGSFTYTEHTLGPLGTETSRLEAAGYRPIGGAVTLTARGGTKEFAVDSQLNYSIGDFKQTKDDASGFGVVENGVSWIPKILGINGGTMLEMLGNIVTDKVDAMNAALQNALGHVAVDLSQSHFIPPGGGVFSFQDLRFSDQTGDMLLDVIYQAP</sequence>
<proteinExistence type="predicted"/>